<evidence type="ECO:0000256" key="1">
    <source>
        <dbReference type="SAM" id="Phobius"/>
    </source>
</evidence>
<name>A0A9Q1LI08_9SOLA</name>
<gene>
    <name evidence="2" type="ORF">K7X08_016664</name>
</gene>
<keyword evidence="1" id="KW-1133">Transmembrane helix</keyword>
<dbReference type="EMBL" id="JAJAGQ010000019">
    <property type="protein sequence ID" value="KAJ8534936.1"/>
    <property type="molecule type" value="Genomic_DNA"/>
</dbReference>
<comment type="caution">
    <text evidence="2">The sequence shown here is derived from an EMBL/GenBank/DDBJ whole genome shotgun (WGS) entry which is preliminary data.</text>
</comment>
<accession>A0A9Q1LI08</accession>
<proteinExistence type="predicted"/>
<sequence>MTPCKPLSCINSTFFHFLHRFFRFLYLLLLLSSTLINSRAISLKLMISASLDWTALPDSKSCTQLLHVLVICNSCSTLAAGSSPICSC</sequence>
<evidence type="ECO:0000313" key="2">
    <source>
        <dbReference type="EMBL" id="KAJ8534936.1"/>
    </source>
</evidence>
<organism evidence="2 3">
    <name type="scientific">Anisodus acutangulus</name>
    <dbReference type="NCBI Taxonomy" id="402998"/>
    <lineage>
        <taxon>Eukaryota</taxon>
        <taxon>Viridiplantae</taxon>
        <taxon>Streptophyta</taxon>
        <taxon>Embryophyta</taxon>
        <taxon>Tracheophyta</taxon>
        <taxon>Spermatophyta</taxon>
        <taxon>Magnoliopsida</taxon>
        <taxon>eudicotyledons</taxon>
        <taxon>Gunneridae</taxon>
        <taxon>Pentapetalae</taxon>
        <taxon>asterids</taxon>
        <taxon>lamiids</taxon>
        <taxon>Solanales</taxon>
        <taxon>Solanaceae</taxon>
        <taxon>Solanoideae</taxon>
        <taxon>Hyoscyameae</taxon>
        <taxon>Anisodus</taxon>
    </lineage>
</organism>
<dbReference type="Proteomes" id="UP001152561">
    <property type="component" value="Unassembled WGS sequence"/>
</dbReference>
<evidence type="ECO:0000313" key="3">
    <source>
        <dbReference type="Proteomes" id="UP001152561"/>
    </source>
</evidence>
<protein>
    <submittedName>
        <fullName evidence="2">Uncharacterized protein</fullName>
    </submittedName>
</protein>
<feature type="transmembrane region" description="Helical" evidence="1">
    <location>
        <begin position="21"/>
        <end position="38"/>
    </location>
</feature>
<dbReference type="AlphaFoldDB" id="A0A9Q1LI08"/>
<keyword evidence="3" id="KW-1185">Reference proteome</keyword>
<reference evidence="3" key="1">
    <citation type="journal article" date="2023" name="Proc. Natl. Acad. Sci. U.S.A.">
        <title>Genomic and structural basis for evolution of tropane alkaloid biosynthesis.</title>
        <authorList>
            <person name="Wanga Y.-J."/>
            <person name="Taina T."/>
            <person name="Yua J.-Y."/>
            <person name="Lia J."/>
            <person name="Xua B."/>
            <person name="Chenc J."/>
            <person name="D'Auriad J.C."/>
            <person name="Huanga J.-P."/>
            <person name="Huanga S.-X."/>
        </authorList>
    </citation>
    <scope>NUCLEOTIDE SEQUENCE [LARGE SCALE GENOMIC DNA]</scope>
    <source>
        <strain evidence="3">cv. KIB-2019</strain>
    </source>
</reference>
<keyword evidence="1" id="KW-0812">Transmembrane</keyword>
<keyword evidence="1" id="KW-0472">Membrane</keyword>